<evidence type="ECO:0000313" key="1">
    <source>
        <dbReference type="EMBL" id="GAA5082989.1"/>
    </source>
</evidence>
<dbReference type="PROSITE" id="PS51257">
    <property type="entry name" value="PROKAR_LIPOPROTEIN"/>
    <property type="match status" value="1"/>
</dbReference>
<organism evidence="1 2">
    <name type="scientific">Lysobacter panacisoli</name>
    <dbReference type="NCBI Taxonomy" id="1255263"/>
    <lineage>
        <taxon>Bacteria</taxon>
        <taxon>Pseudomonadati</taxon>
        <taxon>Pseudomonadota</taxon>
        <taxon>Gammaproteobacteria</taxon>
        <taxon>Lysobacterales</taxon>
        <taxon>Lysobacteraceae</taxon>
        <taxon>Lysobacter</taxon>
    </lineage>
</organism>
<gene>
    <name evidence="1" type="ORF">GCM10025759_35400</name>
</gene>
<dbReference type="Proteomes" id="UP001501083">
    <property type="component" value="Unassembled WGS sequence"/>
</dbReference>
<dbReference type="RefSeq" id="WP_158983819.1">
    <property type="nucleotide sequence ID" value="NZ_BAABKY010000006.1"/>
</dbReference>
<sequence length="150" mass="16278">MRAILLCSVIVALMAGCHPRTPGDADAPVVEAPDAATAVHSAVFQAALDEPGLQTYLQLENLGRERIPVIISGDAELLSRLVAHKAGERVVYRPPSAVAGTPHLAFEKFVVRDSSADVSFRYAVEGLRAEYRLVRDSSGWRVKDADHFLE</sequence>
<comment type="caution">
    <text evidence="1">The sequence shown here is derived from an EMBL/GenBank/DDBJ whole genome shotgun (WGS) entry which is preliminary data.</text>
</comment>
<keyword evidence="2" id="KW-1185">Reference proteome</keyword>
<reference evidence="2" key="1">
    <citation type="journal article" date="2019" name="Int. J. Syst. Evol. Microbiol.">
        <title>The Global Catalogue of Microorganisms (GCM) 10K type strain sequencing project: providing services to taxonomists for standard genome sequencing and annotation.</title>
        <authorList>
            <consortium name="The Broad Institute Genomics Platform"/>
            <consortium name="The Broad Institute Genome Sequencing Center for Infectious Disease"/>
            <person name="Wu L."/>
            <person name="Ma J."/>
        </authorList>
    </citation>
    <scope>NUCLEOTIDE SEQUENCE [LARGE SCALE GENOMIC DNA]</scope>
    <source>
        <strain evidence="2">JCM 19212</strain>
    </source>
</reference>
<name>A0ABP9LUB8_9GAMM</name>
<evidence type="ECO:0000313" key="2">
    <source>
        <dbReference type="Proteomes" id="UP001501083"/>
    </source>
</evidence>
<dbReference type="EMBL" id="BAABKY010000006">
    <property type="protein sequence ID" value="GAA5082989.1"/>
    <property type="molecule type" value="Genomic_DNA"/>
</dbReference>
<evidence type="ECO:0008006" key="3">
    <source>
        <dbReference type="Google" id="ProtNLM"/>
    </source>
</evidence>
<accession>A0ABP9LUB8</accession>
<protein>
    <recommendedName>
        <fullName evidence="3">Lipoprotein</fullName>
    </recommendedName>
</protein>
<proteinExistence type="predicted"/>